<dbReference type="Pfam" id="PF00887">
    <property type="entry name" value="ACBP"/>
    <property type="match status" value="1"/>
</dbReference>
<evidence type="ECO:0000313" key="6">
    <source>
        <dbReference type="Proteomes" id="UP000322873"/>
    </source>
</evidence>
<accession>A0A5M9JYD4</accession>
<dbReference type="GO" id="GO:0000062">
    <property type="term" value="F:fatty-acyl-CoA binding"/>
    <property type="evidence" value="ECO:0007669"/>
    <property type="project" value="InterPro"/>
</dbReference>
<feature type="domain" description="ACB" evidence="4">
    <location>
        <begin position="5"/>
        <end position="110"/>
    </location>
</feature>
<keyword evidence="3" id="KW-1133">Transmembrane helix</keyword>
<feature type="region of interest" description="Disordered" evidence="2">
    <location>
        <begin position="790"/>
        <end position="863"/>
    </location>
</feature>
<feature type="compositionally biased region" description="Low complexity" evidence="2">
    <location>
        <begin position="131"/>
        <end position="142"/>
    </location>
</feature>
<feature type="compositionally biased region" description="Basic and acidic residues" evidence="2">
    <location>
        <begin position="853"/>
        <end position="863"/>
    </location>
</feature>
<name>A0A5M9JYD4_MONFR</name>
<dbReference type="EMBL" id="VICG01000003">
    <property type="protein sequence ID" value="KAA8573493.1"/>
    <property type="molecule type" value="Genomic_DNA"/>
</dbReference>
<keyword evidence="6" id="KW-1185">Reference proteome</keyword>
<proteinExistence type="predicted"/>
<gene>
    <name evidence="5" type="ORF">EYC84_005078</name>
</gene>
<feature type="compositionally biased region" description="Polar residues" evidence="2">
    <location>
        <begin position="673"/>
        <end position="695"/>
    </location>
</feature>
<organism evidence="5 6">
    <name type="scientific">Monilinia fructicola</name>
    <name type="common">Brown rot fungus</name>
    <name type="synonym">Ciboria fructicola</name>
    <dbReference type="NCBI Taxonomy" id="38448"/>
    <lineage>
        <taxon>Eukaryota</taxon>
        <taxon>Fungi</taxon>
        <taxon>Dikarya</taxon>
        <taxon>Ascomycota</taxon>
        <taxon>Pezizomycotina</taxon>
        <taxon>Leotiomycetes</taxon>
        <taxon>Helotiales</taxon>
        <taxon>Sclerotiniaceae</taxon>
        <taxon>Monilinia</taxon>
    </lineage>
</organism>
<feature type="compositionally biased region" description="Low complexity" evidence="2">
    <location>
        <begin position="797"/>
        <end position="812"/>
    </location>
</feature>
<evidence type="ECO:0000259" key="4">
    <source>
        <dbReference type="PROSITE" id="PS51228"/>
    </source>
</evidence>
<feature type="region of interest" description="Disordered" evidence="2">
    <location>
        <begin position="131"/>
        <end position="204"/>
    </location>
</feature>
<sequence>MADSVDRVFVHALNTVKKIPKTGASRPPPADRLRLYGLYKQAMEGDVDGVMMRPSSRGEEGGEGEGLQGEELKRERDKWDAWDAQKGVSRTEAKRRYIEALIDTMHKYASTTADARELVAELEFVWDQIKNNSPSSTGSSPGHRVPSYTTQPRQFLEPLPGTNNAMRVLSPMSQDDEAERDSERRLGYNAGDEEEYTDGKNHKTKWRRNVEQALVKMTAEIAALREQIATGREYQGKKSRSPRKWLAWFIWIAIKHILVDMMLLGLVLLWMRRKKDRRVEDLRTLPPTHVPPASAVPGPLHPITNNLYSSKHNVNVNWPSLTSIRTVEDIEVVDDENTRILLGSYLLLTNRMGSCMTMGQTHNLTTREVEEPLTAALNASIFVPFTGIPTVLPTDHKSQLKLIKSHHHKVRENIVTSFVREKERLLSKCKDDLAKYEGLIERDRNENGSKSDFQLLLTAKEDARKKKEAEELEKAKWLRGPRWLLLLQMEDAKRGVWFVPEEEANEGRIRREVRFKKEMEKREARLLKEMEGHTSDEYAWKPKDFYDFGSKGFFPESEAKGDRDCEGDVVMKGLDSPNTSSTQDWNSANPITPYEIQHEFNVDVHKLLEAGIKKIKEYDQHAERVVAEYKRNFAKDVGNVETAGTRGLSKRKLSSMASPAEPPGGILKRPASIQGQSENGGNTLKKSVSIQTPTESGVSALKKSVSINSPLGNQKVSPIQSPLSENGGGILQATASIQTQSGSSSTLKKLLPIQIPTANQSVFSNTSPFASTTPSARSPLELTGNVLKKANLDDPRTSTSPSSLSTNTPTFTQKFPFPMNVPTGPASSSPNRRLSNHWSVSQSPSTQNMPSGPREERKDDPLR</sequence>
<keyword evidence="3" id="KW-0812">Transmembrane</keyword>
<keyword evidence="3" id="KW-0472">Membrane</keyword>
<dbReference type="GO" id="GO:0006631">
    <property type="term" value="P:fatty acid metabolic process"/>
    <property type="evidence" value="ECO:0007669"/>
    <property type="project" value="TreeGrafter"/>
</dbReference>
<dbReference type="PROSITE" id="PS51228">
    <property type="entry name" value="ACB_2"/>
    <property type="match status" value="1"/>
</dbReference>
<dbReference type="VEuPathDB" id="FungiDB:MFRU_001g05360"/>
<evidence type="ECO:0000256" key="2">
    <source>
        <dbReference type="SAM" id="MobiDB-lite"/>
    </source>
</evidence>
<evidence type="ECO:0000313" key="5">
    <source>
        <dbReference type="EMBL" id="KAA8573493.1"/>
    </source>
</evidence>
<dbReference type="PANTHER" id="PTHR23310:SF133">
    <property type="entry name" value="COA BINDING PROTEIN, PUTATIVE (AFU_ORTHOLOGUE AFUA_1G12300)-RELATED"/>
    <property type="match status" value="1"/>
</dbReference>
<dbReference type="SUPFAM" id="SSF47027">
    <property type="entry name" value="Acyl-CoA binding protein"/>
    <property type="match status" value="1"/>
</dbReference>
<dbReference type="Gene3D" id="1.20.80.10">
    <property type="match status" value="1"/>
</dbReference>
<evidence type="ECO:0000256" key="3">
    <source>
        <dbReference type="SAM" id="Phobius"/>
    </source>
</evidence>
<comment type="caution">
    <text evidence="5">The sequence shown here is derived from an EMBL/GenBank/DDBJ whole genome shotgun (WGS) entry which is preliminary data.</text>
</comment>
<feature type="compositionally biased region" description="Polar residues" evidence="2">
    <location>
        <begin position="825"/>
        <end position="850"/>
    </location>
</feature>
<feature type="region of interest" description="Disordered" evidence="2">
    <location>
        <begin position="49"/>
        <end position="78"/>
    </location>
</feature>
<dbReference type="Proteomes" id="UP000322873">
    <property type="component" value="Unassembled WGS sequence"/>
</dbReference>
<evidence type="ECO:0000256" key="1">
    <source>
        <dbReference type="ARBA" id="ARBA00023121"/>
    </source>
</evidence>
<dbReference type="VEuPathDB" id="FungiDB:MFRU_001g05350"/>
<protein>
    <recommendedName>
        <fullName evidence="4">ACB domain-containing protein</fullName>
    </recommendedName>
</protein>
<dbReference type="InterPro" id="IPR014352">
    <property type="entry name" value="FERM/acyl-CoA-bd_prot_sf"/>
</dbReference>
<dbReference type="InterPro" id="IPR000582">
    <property type="entry name" value="Acyl-CoA-binding_protein"/>
</dbReference>
<feature type="transmembrane region" description="Helical" evidence="3">
    <location>
        <begin position="245"/>
        <end position="270"/>
    </location>
</feature>
<dbReference type="PANTHER" id="PTHR23310">
    <property type="entry name" value="ACYL-COA-BINDING PROTEIN, ACBP"/>
    <property type="match status" value="1"/>
</dbReference>
<feature type="region of interest" description="Disordered" evidence="2">
    <location>
        <begin position="645"/>
        <end position="695"/>
    </location>
</feature>
<dbReference type="AlphaFoldDB" id="A0A5M9JYD4"/>
<reference evidence="5 6" key="1">
    <citation type="submission" date="2019-06" db="EMBL/GenBank/DDBJ databases">
        <title>Genome Sequence of the Brown Rot Fungal Pathogen Monilinia fructicola.</title>
        <authorList>
            <person name="De Miccolis Angelini R.M."/>
            <person name="Landi L."/>
            <person name="Abate D."/>
            <person name="Pollastro S."/>
            <person name="Romanazzi G."/>
            <person name="Faretra F."/>
        </authorList>
    </citation>
    <scope>NUCLEOTIDE SEQUENCE [LARGE SCALE GENOMIC DNA]</scope>
    <source>
        <strain evidence="5 6">Mfrc123</strain>
    </source>
</reference>
<keyword evidence="1" id="KW-0446">Lipid-binding</keyword>
<dbReference type="InterPro" id="IPR035984">
    <property type="entry name" value="Acyl-CoA-binding_sf"/>
</dbReference>